<reference evidence="2 3" key="1">
    <citation type="submission" date="2019-04" db="EMBL/GenBank/DDBJ databases">
        <authorList>
            <person name="Embree M."/>
            <person name="Gaffney J.R."/>
        </authorList>
    </citation>
    <scope>NUCLEOTIDE SEQUENCE [LARGE SCALE GENOMIC DNA]</scope>
    <source>
        <strain evidence="2 3">JE7A12</strain>
    </source>
</reference>
<dbReference type="InterPro" id="IPR027417">
    <property type="entry name" value="P-loop_NTPase"/>
</dbReference>
<keyword evidence="3" id="KW-1185">Reference proteome</keyword>
<accession>A0A4P8XVA3</accession>
<evidence type="ECO:0000313" key="2">
    <source>
        <dbReference type="EMBL" id="QCT06877.1"/>
    </source>
</evidence>
<dbReference type="KEGG" id="ruj:E5Z56_05635"/>
<evidence type="ECO:0000259" key="1">
    <source>
        <dbReference type="Pfam" id="PF01935"/>
    </source>
</evidence>
<dbReference type="Gene3D" id="3.40.50.300">
    <property type="entry name" value="P-loop containing nucleotide triphosphate hydrolases"/>
    <property type="match status" value="2"/>
</dbReference>
<dbReference type="RefSeq" id="WP_138156957.1">
    <property type="nucleotide sequence ID" value="NZ_CP039381.1"/>
</dbReference>
<dbReference type="SUPFAM" id="SSF52540">
    <property type="entry name" value="P-loop containing nucleoside triphosphate hydrolases"/>
    <property type="match status" value="1"/>
</dbReference>
<dbReference type="Proteomes" id="UP000301475">
    <property type="component" value="Chromosome"/>
</dbReference>
<gene>
    <name evidence="2" type="ORF">E5Z56_05635</name>
</gene>
<dbReference type="InterPro" id="IPR008571">
    <property type="entry name" value="HerA-like"/>
</dbReference>
<feature type="domain" description="Helicase HerA central" evidence="1">
    <location>
        <begin position="456"/>
        <end position="682"/>
    </location>
</feature>
<keyword evidence="2" id="KW-0067">ATP-binding</keyword>
<organism evidence="2 3">
    <name type="scientific">Ruminococcus bovis</name>
    <dbReference type="NCBI Taxonomy" id="2564099"/>
    <lineage>
        <taxon>Bacteria</taxon>
        <taxon>Bacillati</taxon>
        <taxon>Bacillota</taxon>
        <taxon>Clostridia</taxon>
        <taxon>Eubacteriales</taxon>
        <taxon>Oscillospiraceae</taxon>
        <taxon>Ruminococcus</taxon>
    </lineage>
</organism>
<dbReference type="PANTHER" id="PTHR42957:SF1">
    <property type="entry name" value="HELICASE MJ1565-RELATED"/>
    <property type="match status" value="1"/>
</dbReference>
<dbReference type="InterPro" id="IPR002789">
    <property type="entry name" value="HerA_central"/>
</dbReference>
<evidence type="ECO:0000313" key="3">
    <source>
        <dbReference type="Proteomes" id="UP000301475"/>
    </source>
</evidence>
<keyword evidence="2" id="KW-0547">Nucleotide-binding</keyword>
<proteinExistence type="predicted"/>
<dbReference type="OrthoDB" id="9806951at2"/>
<dbReference type="EMBL" id="CP039381">
    <property type="protein sequence ID" value="QCT06877.1"/>
    <property type="molecule type" value="Genomic_DNA"/>
</dbReference>
<protein>
    <submittedName>
        <fullName evidence="2">ATP-binding protein</fullName>
    </submittedName>
</protein>
<dbReference type="Pfam" id="PF01935">
    <property type="entry name" value="DUF87"/>
    <property type="match status" value="1"/>
</dbReference>
<name>A0A4P8XVA3_9FIRM</name>
<dbReference type="PANTHER" id="PTHR42957">
    <property type="entry name" value="HELICASE MJ1565-RELATED"/>
    <property type="match status" value="1"/>
</dbReference>
<dbReference type="GO" id="GO:0005524">
    <property type="term" value="F:ATP binding"/>
    <property type="evidence" value="ECO:0007669"/>
    <property type="project" value="UniProtKB-KW"/>
</dbReference>
<sequence length="998" mass="113295">MNQRKKEITNKQTYVAPVDSDEVQKVVNEMIGQCSASVFKNYLPYISRAYDVKSLEDSIAPEETVAFFDITKLVIEEKDKMVEKLKNVYHLLAYSDKSLALIIHRKHDGCQIGLAVGKCQDSEAATKMAESLQDALVGNFPGTSCSEVLSYTDSEDCIFQALNESSFFNENNISNYNSIAVVSNIASQFSEDYINQGIEKVIDGIVPAENKEYTMVILGEALNNEMLERKKRELYAIYTGLSPYSKRTENWNWSKSQNWSKNWNAGLAFIVSLGGGKNKSESESESSGTSVEINQYAVTHTLEIIEKQMERLEKCEALGIWDIATYVFSPDCQLASEVAHMYMSLTQGNESFYEKPSINVWNSQRNEKKTKEAVSAIAKCVRKIVHPTFIKKPDYKDNYAEYWANEVTPTSIISGAELALAMNLPKKSVPGLSLIECASFGREVLSFDKEYSGDVHIGKIHHMHHNEKKNVDLNKNSISSHVFITGSTGSGKSNSVYTILNALKTTFMVIEPAKGEYKYEFADNVKVFGSNPQMSALLRINPFSFNRGIHVYEHIDRLLDVFNVCWPMYAAMPAVLKDAIIKAYENCGWNLITSTNEKGDIFPTFVDICEEIDSIINSSDYSDENKGNYRGSLKTRLNSLTNGINQLIFCNGNLSDKDLFEQNTIIDLSRIGSSENKSLIMGLLVIRLQEYRMSEAVINSELRHVTVLEEAHNLLRKASASTTIEGSNVSEKSVEMIANAIAEMRTYGEGFIIVDQSPSLLDMSAIRNTNTKIILRLPDKDDRELVGRAANLNDEQIRELARLQRGVAAVYQNEWIEPILCMIDKYNSKVDFQNVIDGDNMPGENAIARRYINSCVYDPEYILRKSDYEFIDCLNQINCEGTIKALLIDFRRTPFEQAQMTWQKLAFKYFKIRECLNRLSDMNSFEEWNDSVITQLQKFDFDESISLSKESEQFYRFSQLMTLESILWLQAAQIDQPEKGMKLKNYMSEFRNTFMKGT</sequence>
<dbReference type="AlphaFoldDB" id="A0A4P8XVA3"/>